<proteinExistence type="predicted"/>
<name>A0ABW3MPD2_9PSEU</name>
<dbReference type="EMBL" id="JBHTIS010004501">
    <property type="protein sequence ID" value="MFD1052532.1"/>
    <property type="molecule type" value="Genomic_DNA"/>
</dbReference>
<reference evidence="2" key="1">
    <citation type="journal article" date="2019" name="Int. J. Syst. Evol. Microbiol.">
        <title>The Global Catalogue of Microorganisms (GCM) 10K type strain sequencing project: providing services to taxonomists for standard genome sequencing and annotation.</title>
        <authorList>
            <consortium name="The Broad Institute Genomics Platform"/>
            <consortium name="The Broad Institute Genome Sequencing Center for Infectious Disease"/>
            <person name="Wu L."/>
            <person name="Ma J."/>
        </authorList>
    </citation>
    <scope>NUCLEOTIDE SEQUENCE [LARGE SCALE GENOMIC DNA]</scope>
    <source>
        <strain evidence="2">JCM 31486</strain>
    </source>
</reference>
<evidence type="ECO:0000313" key="2">
    <source>
        <dbReference type="Proteomes" id="UP001597045"/>
    </source>
</evidence>
<sequence>PDVRWTAKKIEHRVAAVRDRLSRAGVPDLTREEVGEPVGNSLNDNLLRELVRSTTLAPEDLRVMD</sequence>
<protein>
    <submittedName>
        <fullName evidence="1">FHA domain-containing protein</fullName>
    </submittedName>
</protein>
<dbReference type="Proteomes" id="UP001597045">
    <property type="component" value="Unassembled WGS sequence"/>
</dbReference>
<accession>A0ABW3MPD2</accession>
<evidence type="ECO:0000313" key="1">
    <source>
        <dbReference type="EMBL" id="MFD1052532.1"/>
    </source>
</evidence>
<organism evidence="1 2">
    <name type="scientific">Kibdelosporangium lantanae</name>
    <dbReference type="NCBI Taxonomy" id="1497396"/>
    <lineage>
        <taxon>Bacteria</taxon>
        <taxon>Bacillati</taxon>
        <taxon>Actinomycetota</taxon>
        <taxon>Actinomycetes</taxon>
        <taxon>Pseudonocardiales</taxon>
        <taxon>Pseudonocardiaceae</taxon>
        <taxon>Kibdelosporangium</taxon>
    </lineage>
</organism>
<keyword evidence="2" id="KW-1185">Reference proteome</keyword>
<comment type="caution">
    <text evidence="1">The sequence shown here is derived from an EMBL/GenBank/DDBJ whole genome shotgun (WGS) entry which is preliminary data.</text>
</comment>
<feature type="non-terminal residue" evidence="1">
    <location>
        <position position="1"/>
    </location>
</feature>
<gene>
    <name evidence="1" type="ORF">ACFQ1S_46545</name>
</gene>